<evidence type="ECO:0000313" key="5">
    <source>
        <dbReference type="Proteomes" id="UP001341281"/>
    </source>
</evidence>
<dbReference type="PANTHER" id="PTHR46801:SF2">
    <property type="entry name" value="LIPOPOLYSACCHARIDE-BINDING PROTEIN"/>
    <property type="match status" value="1"/>
</dbReference>
<dbReference type="AlphaFoldDB" id="A0AAQ3X1Q3"/>
<keyword evidence="2" id="KW-0732">Signal</keyword>
<proteinExistence type="predicted"/>
<dbReference type="Gene3D" id="3.15.10.10">
    <property type="entry name" value="Bactericidal permeability-increasing protein, domain 1"/>
    <property type="match status" value="1"/>
</dbReference>
<dbReference type="Pfam" id="PF01273">
    <property type="entry name" value="LBP_BPI_CETP"/>
    <property type="match status" value="1"/>
</dbReference>
<dbReference type="GO" id="GO:0008289">
    <property type="term" value="F:lipid binding"/>
    <property type="evidence" value="ECO:0007669"/>
    <property type="project" value="InterPro"/>
</dbReference>
<dbReference type="PANTHER" id="PTHR46801">
    <property type="entry name" value="OS06G0309200 PROTEIN"/>
    <property type="match status" value="1"/>
</dbReference>
<feature type="signal peptide" evidence="2">
    <location>
        <begin position="1"/>
        <end position="18"/>
    </location>
</feature>
<dbReference type="Proteomes" id="UP001341281">
    <property type="component" value="Chromosome 06"/>
</dbReference>
<keyword evidence="1" id="KW-0812">Transmembrane</keyword>
<feature type="domain" description="Lipid-binding serum glycoprotein C-terminal" evidence="3">
    <location>
        <begin position="287"/>
        <end position="542"/>
    </location>
</feature>
<dbReference type="InterPro" id="IPR017943">
    <property type="entry name" value="Bactericidal_perm-incr_a/b_dom"/>
</dbReference>
<sequence length="558" mass="60434">MTHLHPLHLLLLISAAAAAAVSTTGVDEAHVSAVVAEKGLAFAKDVLIGEAVRSLTPLRLPGVEKAVRVPFLGGVRVAASNITLFHLDVGDNSAVYPGDSGLVVVASSITANISMHWSYCYDSWLFPIEIADSGTASILSKKVSFYICKVQGMEVGITMVIKNSNGSLAMSVSQCGCYVKDLVISLDGGASWFYQGFINAFRDHIKSAVEKAIPENIIEGAGKLDSFLQSFPRTVNLDEVAALNMTFVNDPHYGNSSIEFDINGLITSAVAKTTNLQKHPHLSLSCGGASKMLLLSLDEDVLNSALEVYFKAGSMHWVVDKVPDQSLLNTASWKFIIPRLYWNYPNDDMLLNISMASSPVISITSENIGATINTDMIIDVIHNKEIVPVACISVVVSASGIVETSSNKVYGRVGLDNFSLALKWSKIGNFHMSLIQSNGVKEHGKLLAKGLYKGGMRMFMCSWIICQGMIFTSLTVCVWYAELNNHNKMLPLQGVIRVFLNTVCMPYLNSRLGNGFILPVFQGFTLNDVYVVTSAEQLTLCSDVAFANASSWAALPRL</sequence>
<feature type="chain" id="PRO_5042938136" description="Lipid-binding serum glycoprotein C-terminal domain-containing protein" evidence="2">
    <location>
        <begin position="19"/>
        <end position="558"/>
    </location>
</feature>
<name>A0AAQ3X1Q3_PASNO</name>
<dbReference type="Gene3D" id="3.15.20.10">
    <property type="entry name" value="Bactericidal permeability-increasing protein, domain 2"/>
    <property type="match status" value="2"/>
</dbReference>
<evidence type="ECO:0000259" key="3">
    <source>
        <dbReference type="SMART" id="SM00329"/>
    </source>
</evidence>
<dbReference type="Pfam" id="PF02886">
    <property type="entry name" value="LBP_BPI_CETP_C"/>
    <property type="match status" value="1"/>
</dbReference>
<feature type="transmembrane region" description="Helical" evidence="1">
    <location>
        <begin position="462"/>
        <end position="481"/>
    </location>
</feature>
<protein>
    <recommendedName>
        <fullName evidence="3">Lipid-binding serum glycoprotein C-terminal domain-containing protein</fullName>
    </recommendedName>
</protein>
<dbReference type="SUPFAM" id="SSF55394">
    <property type="entry name" value="Bactericidal permeability-increasing protein, BPI"/>
    <property type="match status" value="3"/>
</dbReference>
<evidence type="ECO:0000256" key="1">
    <source>
        <dbReference type="SAM" id="Phobius"/>
    </source>
</evidence>
<dbReference type="InterPro" id="IPR001124">
    <property type="entry name" value="Lipid-bd_serum_glycop_C"/>
</dbReference>
<accession>A0AAQ3X1Q3</accession>
<evidence type="ECO:0000313" key="4">
    <source>
        <dbReference type="EMBL" id="WVZ81341.1"/>
    </source>
</evidence>
<keyword evidence="1" id="KW-1133">Transmembrane helix</keyword>
<reference evidence="4 5" key="1">
    <citation type="submission" date="2024-02" db="EMBL/GenBank/DDBJ databases">
        <title>High-quality chromosome-scale genome assembly of Pensacola bahiagrass (Paspalum notatum Flugge var. saurae).</title>
        <authorList>
            <person name="Vega J.M."/>
            <person name="Podio M."/>
            <person name="Orjuela J."/>
            <person name="Siena L.A."/>
            <person name="Pessino S.C."/>
            <person name="Combes M.C."/>
            <person name="Mariac C."/>
            <person name="Albertini E."/>
            <person name="Pupilli F."/>
            <person name="Ortiz J.P.A."/>
            <person name="Leblanc O."/>
        </authorList>
    </citation>
    <scope>NUCLEOTIDE SEQUENCE [LARGE SCALE GENOMIC DNA]</scope>
    <source>
        <strain evidence="4">R1</strain>
        <tissue evidence="4">Leaf</tissue>
    </source>
</reference>
<keyword evidence="1" id="KW-0472">Membrane</keyword>
<dbReference type="InterPro" id="IPR017942">
    <property type="entry name" value="Lipid-bd_serum_glycop_N"/>
</dbReference>
<dbReference type="InterPro" id="IPR045897">
    <property type="entry name" value="BPI/LBP_pln"/>
</dbReference>
<keyword evidence="5" id="KW-1185">Reference proteome</keyword>
<dbReference type="EMBL" id="CP144750">
    <property type="protein sequence ID" value="WVZ81341.1"/>
    <property type="molecule type" value="Genomic_DNA"/>
</dbReference>
<dbReference type="SMART" id="SM00329">
    <property type="entry name" value="BPI2"/>
    <property type="match status" value="1"/>
</dbReference>
<organism evidence="4 5">
    <name type="scientific">Paspalum notatum var. saurae</name>
    <dbReference type="NCBI Taxonomy" id="547442"/>
    <lineage>
        <taxon>Eukaryota</taxon>
        <taxon>Viridiplantae</taxon>
        <taxon>Streptophyta</taxon>
        <taxon>Embryophyta</taxon>
        <taxon>Tracheophyta</taxon>
        <taxon>Spermatophyta</taxon>
        <taxon>Magnoliopsida</taxon>
        <taxon>Liliopsida</taxon>
        <taxon>Poales</taxon>
        <taxon>Poaceae</taxon>
        <taxon>PACMAD clade</taxon>
        <taxon>Panicoideae</taxon>
        <taxon>Andropogonodae</taxon>
        <taxon>Paspaleae</taxon>
        <taxon>Paspalinae</taxon>
        <taxon>Paspalum</taxon>
    </lineage>
</organism>
<evidence type="ECO:0000256" key="2">
    <source>
        <dbReference type="SAM" id="SignalP"/>
    </source>
</evidence>
<gene>
    <name evidence="4" type="ORF">U9M48_028729</name>
</gene>